<dbReference type="InterPro" id="IPR051082">
    <property type="entry name" value="Pentapeptide-BTB/POZ_domain"/>
</dbReference>
<dbReference type="PANTHER" id="PTHR14136">
    <property type="entry name" value="BTB_POZ DOMAIN-CONTAINING PROTEIN KCTD9"/>
    <property type="match status" value="1"/>
</dbReference>
<dbReference type="Proteomes" id="UP001595778">
    <property type="component" value="Unassembled WGS sequence"/>
</dbReference>
<gene>
    <name evidence="2" type="ORF">ACFO0G_15355</name>
</gene>
<comment type="caution">
    <text evidence="2">The sequence shown here is derived from an EMBL/GenBank/DDBJ whole genome shotgun (WGS) entry which is preliminary data.</text>
</comment>
<name>A0ABV8WLU2_9MICC</name>
<keyword evidence="3" id="KW-1185">Reference proteome</keyword>
<dbReference type="Pfam" id="PF00805">
    <property type="entry name" value="Pentapeptide"/>
    <property type="match status" value="1"/>
</dbReference>
<dbReference type="PANTHER" id="PTHR14136:SF17">
    <property type="entry name" value="BTB_POZ DOMAIN-CONTAINING PROTEIN KCTD9"/>
    <property type="match status" value="1"/>
</dbReference>
<reference evidence="3" key="1">
    <citation type="journal article" date="2019" name="Int. J. Syst. Evol. Microbiol.">
        <title>The Global Catalogue of Microorganisms (GCM) 10K type strain sequencing project: providing services to taxonomists for standard genome sequencing and annotation.</title>
        <authorList>
            <consortium name="The Broad Institute Genomics Platform"/>
            <consortium name="The Broad Institute Genome Sequencing Center for Infectious Disease"/>
            <person name="Wu L."/>
            <person name="Ma J."/>
        </authorList>
    </citation>
    <scope>NUCLEOTIDE SEQUENCE [LARGE SCALE GENOMIC DNA]</scope>
    <source>
        <strain evidence="3">PJ61</strain>
    </source>
</reference>
<sequence>MARPLANQAALRPDCAQCFALCCTAFGFTRSADFAIDKPPATPCPNLAADFSCTIHDRLRPRGFAGCTVFDCFGAGQAVSQRLFHGTSWRDNPGSAPDMFAAFRVLRQLHEMLWHLAQAEAVAYSPDAADEVRHLQAKVREVAEGDLGTVLTADVGSLHLQVGEALRWVSEEVRAGYLADGPQRNDLAPGADLAGANLRGSVLCGADLRGACLIAADLRGADLTAVDLLGADLRDARLDDADLSQALFLTEAQIAAARGSLSTRLPAGLKRPDHWIPSPLSPAAALPVPPSQRKRLDSPEC</sequence>
<proteinExistence type="predicted"/>
<evidence type="ECO:0000313" key="2">
    <source>
        <dbReference type="EMBL" id="MFC4397479.1"/>
    </source>
</evidence>
<accession>A0ABV8WLU2</accession>
<evidence type="ECO:0000256" key="1">
    <source>
        <dbReference type="SAM" id="MobiDB-lite"/>
    </source>
</evidence>
<organism evidence="2 3">
    <name type="scientific">Arthrobacter sedimenti</name>
    <dbReference type="NCBI Taxonomy" id="2694931"/>
    <lineage>
        <taxon>Bacteria</taxon>
        <taxon>Bacillati</taxon>
        <taxon>Actinomycetota</taxon>
        <taxon>Actinomycetes</taxon>
        <taxon>Micrococcales</taxon>
        <taxon>Micrococcaceae</taxon>
        <taxon>Arthrobacter</taxon>
    </lineage>
</organism>
<evidence type="ECO:0000313" key="3">
    <source>
        <dbReference type="Proteomes" id="UP001595778"/>
    </source>
</evidence>
<dbReference type="Gene3D" id="2.160.20.80">
    <property type="entry name" value="E3 ubiquitin-protein ligase SopA"/>
    <property type="match status" value="1"/>
</dbReference>
<dbReference type="RefSeq" id="WP_376978687.1">
    <property type="nucleotide sequence ID" value="NZ_JBHSDQ010000006.1"/>
</dbReference>
<feature type="region of interest" description="Disordered" evidence="1">
    <location>
        <begin position="280"/>
        <end position="301"/>
    </location>
</feature>
<protein>
    <submittedName>
        <fullName evidence="2">Pentapeptide repeat-containing protein</fullName>
    </submittedName>
</protein>
<dbReference type="SUPFAM" id="SSF141571">
    <property type="entry name" value="Pentapeptide repeat-like"/>
    <property type="match status" value="1"/>
</dbReference>
<dbReference type="EMBL" id="JBHSDQ010000006">
    <property type="protein sequence ID" value="MFC4397479.1"/>
    <property type="molecule type" value="Genomic_DNA"/>
</dbReference>
<dbReference type="InterPro" id="IPR001646">
    <property type="entry name" value="5peptide_repeat"/>
</dbReference>